<protein>
    <submittedName>
        <fullName evidence="1">Uncharacterized protein</fullName>
    </submittedName>
</protein>
<dbReference type="EMBL" id="BARU01002193">
    <property type="protein sequence ID" value="GAH25128.1"/>
    <property type="molecule type" value="Genomic_DNA"/>
</dbReference>
<reference evidence="1" key="1">
    <citation type="journal article" date="2014" name="Front. Microbiol.">
        <title>High frequency of phylogenetically diverse reductive dehalogenase-homologous genes in deep subseafloor sedimentary metagenomes.</title>
        <authorList>
            <person name="Kawai M."/>
            <person name="Futagami T."/>
            <person name="Toyoda A."/>
            <person name="Takaki Y."/>
            <person name="Nishi S."/>
            <person name="Hori S."/>
            <person name="Arai W."/>
            <person name="Tsubouchi T."/>
            <person name="Morono Y."/>
            <person name="Uchiyama I."/>
            <person name="Ito T."/>
            <person name="Fujiyama A."/>
            <person name="Inagaki F."/>
            <person name="Takami H."/>
        </authorList>
    </citation>
    <scope>NUCLEOTIDE SEQUENCE</scope>
    <source>
        <strain evidence="1">Expedition CK06-06</strain>
    </source>
</reference>
<accession>X1FWH7</accession>
<name>X1FWH7_9ZZZZ</name>
<proteinExistence type="predicted"/>
<dbReference type="AlphaFoldDB" id="X1FWH7"/>
<sequence length="34" mass="4181">RRSNENKDKNYNAIILKTLFSWKNRGEKKNDRSR</sequence>
<evidence type="ECO:0000313" key="1">
    <source>
        <dbReference type="EMBL" id="GAH25128.1"/>
    </source>
</evidence>
<gene>
    <name evidence="1" type="ORF">S03H2_05291</name>
</gene>
<organism evidence="1">
    <name type="scientific">marine sediment metagenome</name>
    <dbReference type="NCBI Taxonomy" id="412755"/>
    <lineage>
        <taxon>unclassified sequences</taxon>
        <taxon>metagenomes</taxon>
        <taxon>ecological metagenomes</taxon>
    </lineage>
</organism>
<comment type="caution">
    <text evidence="1">The sequence shown here is derived from an EMBL/GenBank/DDBJ whole genome shotgun (WGS) entry which is preliminary data.</text>
</comment>
<feature type="non-terminal residue" evidence="1">
    <location>
        <position position="1"/>
    </location>
</feature>